<dbReference type="Proteomes" id="UP001174909">
    <property type="component" value="Unassembled WGS sequence"/>
</dbReference>
<evidence type="ECO:0000313" key="2">
    <source>
        <dbReference type="EMBL" id="CAI8024100.1"/>
    </source>
</evidence>
<dbReference type="InterPro" id="IPR027417">
    <property type="entry name" value="P-loop_NTPase"/>
</dbReference>
<organism evidence="2 3">
    <name type="scientific">Geodia barretti</name>
    <name type="common">Barrett's horny sponge</name>
    <dbReference type="NCBI Taxonomy" id="519541"/>
    <lineage>
        <taxon>Eukaryota</taxon>
        <taxon>Metazoa</taxon>
        <taxon>Porifera</taxon>
        <taxon>Demospongiae</taxon>
        <taxon>Heteroscleromorpha</taxon>
        <taxon>Tetractinellida</taxon>
        <taxon>Astrophorina</taxon>
        <taxon>Geodiidae</taxon>
        <taxon>Geodia</taxon>
    </lineage>
</organism>
<evidence type="ECO:0000256" key="1">
    <source>
        <dbReference type="SAM" id="MobiDB-lite"/>
    </source>
</evidence>
<comment type="caution">
    <text evidence="2">The sequence shown here is derived from an EMBL/GenBank/DDBJ whole genome shotgun (WGS) entry which is preliminary data.</text>
</comment>
<proteinExistence type="predicted"/>
<keyword evidence="3" id="KW-1185">Reference proteome</keyword>
<reference evidence="2" key="1">
    <citation type="submission" date="2023-03" db="EMBL/GenBank/DDBJ databases">
        <authorList>
            <person name="Steffen K."/>
            <person name="Cardenas P."/>
        </authorList>
    </citation>
    <scope>NUCLEOTIDE SEQUENCE</scope>
</reference>
<dbReference type="SUPFAM" id="SSF52540">
    <property type="entry name" value="P-loop containing nucleoside triphosphate hydrolases"/>
    <property type="match status" value="1"/>
</dbReference>
<name>A0AA35WRN2_GEOBA</name>
<protein>
    <recommendedName>
        <fullName evidence="4">DNA helicase</fullName>
    </recommendedName>
</protein>
<gene>
    <name evidence="2" type="ORF">GBAR_LOCUS14030</name>
</gene>
<evidence type="ECO:0008006" key="4">
    <source>
        <dbReference type="Google" id="ProtNLM"/>
    </source>
</evidence>
<sequence>MKKAIPKKLTKELICAFEATSNRDIDEAILDDAARHIIESVSDTSSTMLQKVSDDDVSSYQSYTIRRLDQKEQNVPDTDQECGLYEASDLLLGDHLCEKSTTIKWIDVSLSQNRNRRLRNHSKLVEIREMNPDSTDTFEENLVDDFYPKRPDDMEEICLYDSPNLIEEGETAESAFERHLEENDALNTHSEKLQRMLMARERVQKINEARRAQQEDVGADPGPVEDDEGPQVAGEATSAINDVLDLHQNNESDGPTLEELVQSLNTDQARVYEHVKSLLEHQLTHEIKQCSCTDLKPLHMFVSGVGGTGKSFLIKTVRALVTKMWECETQSTGLAA</sequence>
<dbReference type="AlphaFoldDB" id="A0AA35WRN2"/>
<evidence type="ECO:0000313" key="3">
    <source>
        <dbReference type="Proteomes" id="UP001174909"/>
    </source>
</evidence>
<feature type="region of interest" description="Disordered" evidence="1">
    <location>
        <begin position="209"/>
        <end position="232"/>
    </location>
</feature>
<dbReference type="EMBL" id="CASHTH010002052">
    <property type="protein sequence ID" value="CAI8024100.1"/>
    <property type="molecule type" value="Genomic_DNA"/>
</dbReference>
<accession>A0AA35WRN2</accession>